<reference evidence="2 3" key="1">
    <citation type="submission" date="2024-04" db="EMBL/GenBank/DDBJ databases">
        <authorList>
            <person name="Waldvogel A.-M."/>
            <person name="Schoenle A."/>
        </authorList>
    </citation>
    <scope>NUCLEOTIDE SEQUENCE [LARGE SCALE GENOMIC DNA]</scope>
</reference>
<proteinExistence type="predicted"/>
<feature type="compositionally biased region" description="Basic and acidic residues" evidence="1">
    <location>
        <begin position="239"/>
        <end position="263"/>
    </location>
</feature>
<evidence type="ECO:0000313" key="3">
    <source>
        <dbReference type="Proteomes" id="UP001497482"/>
    </source>
</evidence>
<evidence type="ECO:0000256" key="1">
    <source>
        <dbReference type="SAM" id="MobiDB-lite"/>
    </source>
</evidence>
<organism evidence="2 3">
    <name type="scientific">Knipowitschia caucasica</name>
    <name type="common">Caucasian dwarf goby</name>
    <name type="synonym">Pomatoschistus caucasicus</name>
    <dbReference type="NCBI Taxonomy" id="637954"/>
    <lineage>
        <taxon>Eukaryota</taxon>
        <taxon>Metazoa</taxon>
        <taxon>Chordata</taxon>
        <taxon>Craniata</taxon>
        <taxon>Vertebrata</taxon>
        <taxon>Euteleostomi</taxon>
        <taxon>Actinopterygii</taxon>
        <taxon>Neopterygii</taxon>
        <taxon>Teleostei</taxon>
        <taxon>Neoteleostei</taxon>
        <taxon>Acanthomorphata</taxon>
        <taxon>Gobiaria</taxon>
        <taxon>Gobiiformes</taxon>
        <taxon>Gobioidei</taxon>
        <taxon>Gobiidae</taxon>
        <taxon>Gobiinae</taxon>
        <taxon>Knipowitschia</taxon>
    </lineage>
</organism>
<dbReference type="EMBL" id="OZ035844">
    <property type="protein sequence ID" value="CAL1597984.1"/>
    <property type="molecule type" value="Genomic_DNA"/>
</dbReference>
<accession>A0AAV2LEI7</accession>
<dbReference type="AlphaFoldDB" id="A0AAV2LEI7"/>
<dbReference type="Proteomes" id="UP001497482">
    <property type="component" value="Chromosome 22"/>
</dbReference>
<evidence type="ECO:0000313" key="2">
    <source>
        <dbReference type="EMBL" id="CAL1597984.1"/>
    </source>
</evidence>
<keyword evidence="3" id="KW-1185">Reference proteome</keyword>
<protein>
    <submittedName>
        <fullName evidence="2">Uncharacterized protein</fullName>
    </submittedName>
</protein>
<name>A0AAV2LEI7_KNICA</name>
<gene>
    <name evidence="2" type="ORF">KC01_LOCUS26444</name>
</gene>
<feature type="region of interest" description="Disordered" evidence="1">
    <location>
        <begin position="149"/>
        <end position="288"/>
    </location>
</feature>
<feature type="compositionally biased region" description="Basic and acidic residues" evidence="1">
    <location>
        <begin position="191"/>
        <end position="210"/>
    </location>
</feature>
<sequence length="288" mass="32061">MASTACCVSCLDNIALAGHLWQAMTGLMCTKCFLNLPQSVAVYGYMEGPGREPGLPAVPPMLAYILESGWRVTWSTAALTACMPRTTIESFTPCFSKFWVGPDDATIHSVHDSTDGRMLLATKAYPPLQLQGLELLTAVASAVEPEPELGVKDLTQPQQSGKAEPAQRTVPARESSVPVTGPEPTLVKLQSQEKHRLEREKARHRERELRMWGSSKQHADHRHRKKQNPWPPASGRPLVRREPRKETEEIRKRSAEGQRKEQPLEGPRVEGQGMLDFIDLSPPHGFDF</sequence>